<keyword evidence="5 7" id="KW-0472">Membrane</keyword>
<reference evidence="9" key="1">
    <citation type="submission" date="2018-02" db="EMBL/GenBank/DDBJ databases">
        <authorList>
            <person name="Hornung B."/>
        </authorList>
    </citation>
    <scope>NUCLEOTIDE SEQUENCE [LARGE SCALE GENOMIC DNA]</scope>
</reference>
<feature type="compositionally biased region" description="Polar residues" evidence="6">
    <location>
        <begin position="416"/>
        <end position="427"/>
    </location>
</feature>
<evidence type="ECO:0000256" key="6">
    <source>
        <dbReference type="SAM" id="MobiDB-lite"/>
    </source>
</evidence>
<dbReference type="Proteomes" id="UP000265962">
    <property type="component" value="Unassembled WGS sequence"/>
</dbReference>
<feature type="transmembrane region" description="Helical" evidence="7">
    <location>
        <begin position="214"/>
        <end position="241"/>
    </location>
</feature>
<gene>
    <name evidence="8" type="ORF">PROPJV5_0358</name>
</gene>
<evidence type="ECO:0000313" key="8">
    <source>
        <dbReference type="EMBL" id="SPF67347.1"/>
    </source>
</evidence>
<evidence type="ECO:0000256" key="5">
    <source>
        <dbReference type="ARBA" id="ARBA00023136"/>
    </source>
</evidence>
<evidence type="ECO:0000313" key="9">
    <source>
        <dbReference type="Proteomes" id="UP000265962"/>
    </source>
</evidence>
<evidence type="ECO:0000256" key="4">
    <source>
        <dbReference type="ARBA" id="ARBA00022989"/>
    </source>
</evidence>
<dbReference type="GO" id="GO:0005886">
    <property type="term" value="C:plasma membrane"/>
    <property type="evidence" value="ECO:0007669"/>
    <property type="project" value="UniProtKB-SubCell"/>
</dbReference>
<dbReference type="PANTHER" id="PTHR30213:SF1">
    <property type="entry name" value="INNER MEMBRANE PROTEIN YHJD"/>
    <property type="match status" value="1"/>
</dbReference>
<feature type="transmembrane region" description="Helical" evidence="7">
    <location>
        <begin position="253"/>
        <end position="276"/>
    </location>
</feature>
<dbReference type="EMBL" id="OMOH01000001">
    <property type="protein sequence ID" value="SPF67347.1"/>
    <property type="molecule type" value="Genomic_DNA"/>
</dbReference>
<dbReference type="AlphaFoldDB" id="A0A375HXW3"/>
<sequence length="475" mass="52252">MSRIYHALPSPAPAVEAARGPADRVNRLLTRAARNPVVAHLWRTNERFNNRLGNQFAGGITYFSVLAVVPVLMFAFSGLGFVLTRIRPSWLAQVKELIGRNVTAGPVRDTILTYVDQYLYNWQAVGLVAIAVALWAGAGWVGNVKGAIRAMWRPEFDTTEKRHFFFIEVLINMGQLIGFIVLILLGLGANTVFITWGEDLVHLLPFDALGLSNWLVRLVSASVSLASGWMLFYAFFTILPADNKAPRRSVRRGSLMAAVMFWVLQAGAGTLAAMFARNRSAALWGASFVVALLFLNIFARLILYVACWIATANQPAVARRWSDFDQPLRHRDDVVTVPGHWDAADEDQARRLDEESDLDAAARRNTAYALDTVMGSLMSGLGGPPADAMAHRGPVINRGPDRGARQRLPQRLAQRTSWSPTNPSPATSARREQRRPGAGWLGGLAAGLGAGALLPRLIGRLLARRARSRRPRPRP</sequence>
<feature type="transmembrane region" description="Helical" evidence="7">
    <location>
        <begin position="164"/>
        <end position="194"/>
    </location>
</feature>
<accession>A0A375HXW3</accession>
<dbReference type="RefSeq" id="WP_119714604.1">
    <property type="nucleotide sequence ID" value="NZ_OMOH01000001.1"/>
</dbReference>
<dbReference type="PANTHER" id="PTHR30213">
    <property type="entry name" value="INNER MEMBRANE PROTEIN YHJD"/>
    <property type="match status" value="1"/>
</dbReference>
<evidence type="ECO:0000256" key="3">
    <source>
        <dbReference type="ARBA" id="ARBA00022692"/>
    </source>
</evidence>
<dbReference type="InterPro" id="IPR017039">
    <property type="entry name" value="Virul_fac_BrkB"/>
</dbReference>
<keyword evidence="9" id="KW-1185">Reference proteome</keyword>
<organism evidence="8 9">
    <name type="scientific">Propionibacterium ruminifibrarum</name>
    <dbReference type="NCBI Taxonomy" id="1962131"/>
    <lineage>
        <taxon>Bacteria</taxon>
        <taxon>Bacillati</taxon>
        <taxon>Actinomycetota</taxon>
        <taxon>Actinomycetes</taxon>
        <taxon>Propionibacteriales</taxon>
        <taxon>Propionibacteriaceae</taxon>
        <taxon>Propionibacterium</taxon>
    </lineage>
</organism>
<feature type="transmembrane region" description="Helical" evidence="7">
    <location>
        <begin position="282"/>
        <end position="310"/>
    </location>
</feature>
<dbReference type="Pfam" id="PF03631">
    <property type="entry name" value="Virul_fac_BrkB"/>
    <property type="match status" value="1"/>
</dbReference>
<evidence type="ECO:0000256" key="2">
    <source>
        <dbReference type="ARBA" id="ARBA00022475"/>
    </source>
</evidence>
<comment type="subcellular location">
    <subcellularLocation>
        <location evidence="1">Cell membrane</location>
        <topology evidence="1">Multi-pass membrane protein</topology>
    </subcellularLocation>
</comment>
<feature type="region of interest" description="Disordered" evidence="6">
    <location>
        <begin position="384"/>
        <end position="438"/>
    </location>
</feature>
<proteinExistence type="predicted"/>
<feature type="transmembrane region" description="Helical" evidence="7">
    <location>
        <begin position="122"/>
        <end position="143"/>
    </location>
</feature>
<protein>
    <submittedName>
        <fullName evidence="8">Virulence factor BrkB</fullName>
    </submittedName>
</protein>
<keyword evidence="4 7" id="KW-1133">Transmembrane helix</keyword>
<name>A0A375HXW3_9ACTN</name>
<feature type="transmembrane region" description="Helical" evidence="7">
    <location>
        <begin position="60"/>
        <end position="83"/>
    </location>
</feature>
<evidence type="ECO:0000256" key="7">
    <source>
        <dbReference type="SAM" id="Phobius"/>
    </source>
</evidence>
<keyword evidence="3 7" id="KW-0812">Transmembrane</keyword>
<feature type="compositionally biased region" description="Low complexity" evidence="6">
    <location>
        <begin position="406"/>
        <end position="415"/>
    </location>
</feature>
<keyword evidence="2" id="KW-1003">Cell membrane</keyword>
<evidence type="ECO:0000256" key="1">
    <source>
        <dbReference type="ARBA" id="ARBA00004651"/>
    </source>
</evidence>
<feature type="transmembrane region" description="Helical" evidence="7">
    <location>
        <begin position="438"/>
        <end position="458"/>
    </location>
</feature>
<dbReference type="OrthoDB" id="4127374at2"/>